<organism evidence="1 2">
    <name type="scientific">Vallitalea maricola</name>
    <dbReference type="NCBI Taxonomy" id="3074433"/>
    <lineage>
        <taxon>Bacteria</taxon>
        <taxon>Bacillati</taxon>
        <taxon>Bacillota</taxon>
        <taxon>Clostridia</taxon>
        <taxon>Lachnospirales</taxon>
        <taxon>Vallitaleaceae</taxon>
        <taxon>Vallitalea</taxon>
    </lineage>
</organism>
<accession>A0ACB5UN55</accession>
<dbReference type="EMBL" id="BTPU01000062">
    <property type="protein sequence ID" value="GMQ64201.1"/>
    <property type="molecule type" value="Genomic_DNA"/>
</dbReference>
<dbReference type="Proteomes" id="UP001374599">
    <property type="component" value="Unassembled WGS sequence"/>
</dbReference>
<protein>
    <submittedName>
        <fullName evidence="1">Uncharacterized protein</fullName>
    </submittedName>
</protein>
<reference evidence="1" key="1">
    <citation type="submission" date="2023-09" db="EMBL/GenBank/DDBJ databases">
        <title>Vallitalea sediminicola and Vallitalea maricola sp. nov., anaerobic bacteria isolated from marine sediment.</title>
        <authorList>
            <person name="Hirano S."/>
            <person name="Maeda A."/>
            <person name="Terahara T."/>
            <person name="Mori K."/>
            <person name="Hamada M."/>
            <person name="Matsumoto R."/>
            <person name="Kobayashi T."/>
        </authorList>
    </citation>
    <scope>NUCLEOTIDE SEQUENCE</scope>
    <source>
        <strain evidence="1">AN17-2</strain>
    </source>
</reference>
<evidence type="ECO:0000313" key="2">
    <source>
        <dbReference type="Proteomes" id="UP001374599"/>
    </source>
</evidence>
<sequence length="107" mass="12226">MSENIGIRLSNLLKEKSLSAEDLGNMIGTTKNTIYNIIKGKNTKLETIENISKTLDISIDYLVFGSNQYNDALEEQLLENFRQLNYKNKIEIVGETTKLLTKQKLEK</sequence>
<name>A0ACB5UN55_9FIRM</name>
<proteinExistence type="predicted"/>
<comment type="caution">
    <text evidence="1">The sequence shown here is derived from an EMBL/GenBank/DDBJ whole genome shotgun (WGS) entry which is preliminary data.</text>
</comment>
<keyword evidence="2" id="KW-1185">Reference proteome</keyword>
<gene>
    <name evidence="1" type="ORF">AN2V17_34380</name>
</gene>
<evidence type="ECO:0000313" key="1">
    <source>
        <dbReference type="EMBL" id="GMQ64201.1"/>
    </source>
</evidence>